<keyword evidence="1" id="KW-0812">Transmembrane</keyword>
<organism evidence="2 3">
    <name type="scientific">Phytoactinopolyspora halophila</name>
    <dbReference type="NCBI Taxonomy" id="1981511"/>
    <lineage>
        <taxon>Bacteria</taxon>
        <taxon>Bacillati</taxon>
        <taxon>Actinomycetota</taxon>
        <taxon>Actinomycetes</taxon>
        <taxon>Jiangellales</taxon>
        <taxon>Jiangellaceae</taxon>
        <taxon>Phytoactinopolyspora</taxon>
    </lineage>
</organism>
<evidence type="ECO:0000313" key="2">
    <source>
        <dbReference type="EMBL" id="RAW17802.1"/>
    </source>
</evidence>
<dbReference type="OrthoDB" id="3555880at2"/>
<feature type="transmembrane region" description="Helical" evidence="1">
    <location>
        <begin position="89"/>
        <end position="115"/>
    </location>
</feature>
<dbReference type="Proteomes" id="UP000250462">
    <property type="component" value="Unassembled WGS sequence"/>
</dbReference>
<evidence type="ECO:0000313" key="3">
    <source>
        <dbReference type="Proteomes" id="UP000250462"/>
    </source>
</evidence>
<dbReference type="EMBL" id="QMIG01000002">
    <property type="protein sequence ID" value="RAW17802.1"/>
    <property type="molecule type" value="Genomic_DNA"/>
</dbReference>
<name>A0A329R2T2_9ACTN</name>
<sequence>MAARGSQRSGQSGLFMSELRLSLRINAGAYGYSVMITCTLAILAAIHVPPAPGQIFLFLLGAAASFATVETIATRGFSRPPSDQERSDVVALGSSLSLVSIALGVAAAGLLGTILPETASWIVGPFTASITYLLTLSVEMSVARRIEESREVE</sequence>
<feature type="transmembrane region" description="Helical" evidence="1">
    <location>
        <begin position="121"/>
        <end position="142"/>
    </location>
</feature>
<proteinExistence type="predicted"/>
<evidence type="ECO:0000256" key="1">
    <source>
        <dbReference type="SAM" id="Phobius"/>
    </source>
</evidence>
<keyword evidence="1" id="KW-1133">Transmembrane helix</keyword>
<comment type="caution">
    <text evidence="2">The sequence shown here is derived from an EMBL/GenBank/DDBJ whole genome shotgun (WGS) entry which is preliminary data.</text>
</comment>
<dbReference type="AlphaFoldDB" id="A0A329R2T2"/>
<keyword evidence="1" id="KW-0472">Membrane</keyword>
<reference evidence="2 3" key="1">
    <citation type="submission" date="2018-06" db="EMBL/GenBank/DDBJ databases">
        <title>Phytoactinopolyspora halophila sp. nov., a novel halophilic actinomycete isolated from a saline soil in China.</title>
        <authorList>
            <person name="Tang S.-K."/>
        </authorList>
    </citation>
    <scope>NUCLEOTIDE SEQUENCE [LARGE SCALE GENOMIC DNA]</scope>
    <source>
        <strain evidence="2 3">YIM 96934</strain>
    </source>
</reference>
<protein>
    <submittedName>
        <fullName evidence="2">Uncharacterized protein</fullName>
    </submittedName>
</protein>
<accession>A0A329R2T2</accession>
<gene>
    <name evidence="2" type="ORF">DPM12_02775</name>
</gene>
<feature type="transmembrane region" description="Helical" evidence="1">
    <location>
        <begin position="55"/>
        <end position="77"/>
    </location>
</feature>
<feature type="transmembrane region" description="Helical" evidence="1">
    <location>
        <begin position="29"/>
        <end position="49"/>
    </location>
</feature>
<keyword evidence="3" id="KW-1185">Reference proteome</keyword>